<comment type="subcellular location">
    <subcellularLocation>
        <location evidence="1">Nucleus</location>
    </subcellularLocation>
</comment>
<dbReference type="Gene3D" id="2.170.150.80">
    <property type="entry name" value="NAC domain"/>
    <property type="match status" value="1"/>
</dbReference>
<feature type="domain" description="NAC" evidence="7">
    <location>
        <begin position="12"/>
        <end position="168"/>
    </location>
</feature>
<evidence type="ECO:0000256" key="6">
    <source>
        <dbReference type="SAM" id="MobiDB-lite"/>
    </source>
</evidence>
<evidence type="ECO:0000259" key="7">
    <source>
        <dbReference type="PROSITE" id="PS51005"/>
    </source>
</evidence>
<keyword evidence="3" id="KW-0238">DNA-binding</keyword>
<feature type="region of interest" description="Disordered" evidence="6">
    <location>
        <begin position="256"/>
        <end position="278"/>
    </location>
</feature>
<evidence type="ECO:0000256" key="2">
    <source>
        <dbReference type="ARBA" id="ARBA00023015"/>
    </source>
</evidence>
<feature type="region of interest" description="Disordered" evidence="6">
    <location>
        <begin position="350"/>
        <end position="369"/>
    </location>
</feature>
<evidence type="ECO:0000313" key="8">
    <source>
        <dbReference type="EMBL" id="JAG97534.1"/>
    </source>
</evidence>
<dbReference type="PANTHER" id="PTHR31744:SF233">
    <property type="entry name" value="NAC DOMAIN-CONTAINING PROTEIN 72-LIKE"/>
    <property type="match status" value="1"/>
</dbReference>
<feature type="compositionally biased region" description="Basic and acidic residues" evidence="6">
    <location>
        <begin position="350"/>
        <end position="364"/>
    </location>
</feature>
<keyword evidence="4" id="KW-0804">Transcription</keyword>
<accession>A0A0D6R3Z7</accession>
<dbReference type="InterPro" id="IPR003441">
    <property type="entry name" value="NAC-dom"/>
</dbReference>
<sequence length="439" mass="48489">MGREGPPGQLYLPPGFRFYPTDEELVVEYLCKRAASQPFAVPIIAEVDLYRFSPWDLPDKALFGEKEWYFFSPRDRKYPNGSRPNRAAGKGYWKATGTDKPIYSGGRTPKHLVGVKKALVFYIGKAPKGEKTNWIMHEYRLADAGSKAAKRKGSLRLDDWVLCRIYKKTMGVQKAAAVAAAAAAAIKECNESSSCLDEVLASLPDIEDSKLMNIPRLNSLKLFGEDSKTNNNGNTAMEGVEKSCAAQADYSWKNSIHQTNNHNNNNNNSGPGSVPSLMEFKDQQYSNGEVVTEVGSSRCNNYPFPVDGIEYNNNNSANLRRNGGGGGGAGGGGRYDLAAAAFLQRSIESRLPPRPDRAPLMRDSPDEEVQSNFRLHQNNNNDTHNNNNNLVQSSQQLGFGFDTQVQTGFTAPSQMDPVNMMFDPSFLANFGSNYLQRPQ</sequence>
<evidence type="ECO:0000256" key="5">
    <source>
        <dbReference type="ARBA" id="ARBA00023242"/>
    </source>
</evidence>
<dbReference type="EMBL" id="GCKF01032615">
    <property type="protein sequence ID" value="JAG97534.1"/>
    <property type="molecule type" value="Transcribed_RNA"/>
</dbReference>
<keyword evidence="5" id="KW-0539">Nucleus</keyword>
<evidence type="ECO:0000256" key="3">
    <source>
        <dbReference type="ARBA" id="ARBA00023125"/>
    </source>
</evidence>
<dbReference type="PROSITE" id="PS51005">
    <property type="entry name" value="NAC"/>
    <property type="match status" value="1"/>
</dbReference>
<protein>
    <recommendedName>
        <fullName evidence="7">NAC domain-containing protein</fullName>
    </recommendedName>
</protein>
<dbReference type="FunFam" id="2.170.150.80:FF:000004">
    <property type="entry name" value="NAC transcription factor"/>
    <property type="match status" value="1"/>
</dbReference>
<dbReference type="SUPFAM" id="SSF101941">
    <property type="entry name" value="NAC domain"/>
    <property type="match status" value="1"/>
</dbReference>
<dbReference type="AlphaFoldDB" id="A0A0D6R3Z7"/>
<dbReference type="PANTHER" id="PTHR31744">
    <property type="entry name" value="PROTEIN CUP-SHAPED COTYLEDON 2-RELATED"/>
    <property type="match status" value="1"/>
</dbReference>
<evidence type="ECO:0000256" key="4">
    <source>
        <dbReference type="ARBA" id="ARBA00023163"/>
    </source>
</evidence>
<dbReference type="GO" id="GO:0006355">
    <property type="term" value="P:regulation of DNA-templated transcription"/>
    <property type="evidence" value="ECO:0007669"/>
    <property type="project" value="InterPro"/>
</dbReference>
<evidence type="ECO:0000256" key="1">
    <source>
        <dbReference type="ARBA" id="ARBA00004123"/>
    </source>
</evidence>
<proteinExistence type="predicted"/>
<dbReference type="GO" id="GO:0005634">
    <property type="term" value="C:nucleus"/>
    <property type="evidence" value="ECO:0007669"/>
    <property type="project" value="UniProtKB-SubCell"/>
</dbReference>
<dbReference type="Pfam" id="PF02365">
    <property type="entry name" value="NAM"/>
    <property type="match status" value="1"/>
</dbReference>
<dbReference type="GO" id="GO:0003677">
    <property type="term" value="F:DNA binding"/>
    <property type="evidence" value="ECO:0007669"/>
    <property type="project" value="UniProtKB-KW"/>
</dbReference>
<name>A0A0D6R3Z7_ARACU</name>
<organism evidence="8">
    <name type="scientific">Araucaria cunninghamii</name>
    <name type="common">Hoop pine</name>
    <name type="synonym">Moreton Bay pine</name>
    <dbReference type="NCBI Taxonomy" id="56994"/>
    <lineage>
        <taxon>Eukaryota</taxon>
        <taxon>Viridiplantae</taxon>
        <taxon>Streptophyta</taxon>
        <taxon>Embryophyta</taxon>
        <taxon>Tracheophyta</taxon>
        <taxon>Spermatophyta</taxon>
        <taxon>Pinopsida</taxon>
        <taxon>Pinidae</taxon>
        <taxon>Conifers II</taxon>
        <taxon>Araucariales</taxon>
        <taxon>Araucariaceae</taxon>
        <taxon>Araucaria</taxon>
    </lineage>
</organism>
<dbReference type="InterPro" id="IPR036093">
    <property type="entry name" value="NAC_dom_sf"/>
</dbReference>
<reference evidence="8" key="1">
    <citation type="submission" date="2015-03" db="EMBL/GenBank/DDBJ databases">
        <title>A transcriptome of Araucaria cunninghamii, an australian fine timber species.</title>
        <authorList>
            <person name="Jing Yi C.J.Y."/>
            <person name="Yin San L.Y.S."/>
            <person name="Abdul Karim S.S."/>
            <person name="Wan Azmi N.N."/>
            <person name="Hercus R.R."/>
            <person name="Croft L.L."/>
        </authorList>
    </citation>
    <scope>NUCLEOTIDE SEQUENCE</scope>
    <source>
        <strain evidence="8">MI0301</strain>
        <tissue evidence="8">Leaf</tissue>
    </source>
</reference>
<keyword evidence="2" id="KW-0805">Transcription regulation</keyword>